<comment type="caution">
    <text evidence="3">The sequence shown here is derived from an EMBL/GenBank/DDBJ whole genome shotgun (WGS) entry which is preliminary data.</text>
</comment>
<feature type="domain" description="Thioesterase" evidence="2">
    <location>
        <begin position="18"/>
        <end position="238"/>
    </location>
</feature>
<dbReference type="PANTHER" id="PTHR11487">
    <property type="entry name" value="THIOESTERASE"/>
    <property type="match status" value="1"/>
</dbReference>
<accession>A0A3S0KVA8</accession>
<dbReference type="GO" id="GO:0008610">
    <property type="term" value="P:lipid biosynthetic process"/>
    <property type="evidence" value="ECO:0007669"/>
    <property type="project" value="TreeGrafter"/>
</dbReference>
<dbReference type="InterPro" id="IPR012223">
    <property type="entry name" value="TEII"/>
</dbReference>
<reference evidence="3 4" key="1">
    <citation type="submission" date="2018-12" db="EMBL/GenBank/DDBJ databases">
        <authorList>
            <person name="Yang Y."/>
        </authorList>
    </citation>
    <scope>NUCLEOTIDE SEQUENCE [LARGE SCALE GENOMIC DNA]</scope>
    <source>
        <strain evidence="3 4">L-25-5w-1</strain>
    </source>
</reference>
<dbReference type="AlphaFoldDB" id="A0A3S0KVA8"/>
<evidence type="ECO:0000313" key="4">
    <source>
        <dbReference type="Proteomes" id="UP000277007"/>
    </source>
</evidence>
<dbReference type="InterPro" id="IPR029058">
    <property type="entry name" value="AB_hydrolase_fold"/>
</dbReference>
<dbReference type="OrthoDB" id="8480037at2"/>
<dbReference type="InterPro" id="IPR001031">
    <property type="entry name" value="Thioesterase"/>
</dbReference>
<evidence type="ECO:0000259" key="2">
    <source>
        <dbReference type="Pfam" id="PF00975"/>
    </source>
</evidence>
<evidence type="ECO:0000256" key="1">
    <source>
        <dbReference type="ARBA" id="ARBA00007169"/>
    </source>
</evidence>
<proteinExistence type="inferred from homology"/>
<organism evidence="3 4">
    <name type="scientific">Azospirillum griseum</name>
    <dbReference type="NCBI Taxonomy" id="2496639"/>
    <lineage>
        <taxon>Bacteria</taxon>
        <taxon>Pseudomonadati</taxon>
        <taxon>Pseudomonadota</taxon>
        <taxon>Alphaproteobacteria</taxon>
        <taxon>Rhodospirillales</taxon>
        <taxon>Azospirillaceae</taxon>
        <taxon>Azospirillum</taxon>
    </lineage>
</organism>
<dbReference type="RefSeq" id="WP_126619517.1">
    <property type="nucleotide sequence ID" value="NZ_JBHUCY010000060.1"/>
</dbReference>
<dbReference type="EMBL" id="RXMA01000029">
    <property type="protein sequence ID" value="RTR15941.1"/>
    <property type="molecule type" value="Genomic_DNA"/>
</dbReference>
<dbReference type="SUPFAM" id="SSF53474">
    <property type="entry name" value="alpha/beta-Hydrolases"/>
    <property type="match status" value="1"/>
</dbReference>
<keyword evidence="4" id="KW-1185">Reference proteome</keyword>
<evidence type="ECO:0000313" key="3">
    <source>
        <dbReference type="EMBL" id="RTR15941.1"/>
    </source>
</evidence>
<dbReference type="Proteomes" id="UP000277007">
    <property type="component" value="Unassembled WGS sequence"/>
</dbReference>
<gene>
    <name evidence="3" type="ORF">EJ903_22025</name>
</gene>
<comment type="similarity">
    <text evidence="1">Belongs to the thioesterase family.</text>
</comment>
<dbReference type="Pfam" id="PF00975">
    <property type="entry name" value="Thioesterase"/>
    <property type="match status" value="1"/>
</dbReference>
<name>A0A3S0KVA8_9PROT</name>
<sequence>MTGTPWLHRFRPVVAPRRTLVCFPHAGAGAALYRDWDQHIGRGDELLAVRLPGRENRFTEACATDAAAVALPLCDALIRLDRPLVLFGHSLGAALAYATARALIAAGRPPERLAVSGRRAPQVPLRRPHTASLDDDSFRARIRTMGGTPPEVLACDELMDLVVPMLRADFILSDGFADPNPSPLAIPLLAFAGIGDAEVAVEDVAAWERVAGAGFALHPLPGDHFFLHQHRQKIVETILPLAF</sequence>
<dbReference type="Gene3D" id="3.40.50.1820">
    <property type="entry name" value="alpha/beta hydrolase"/>
    <property type="match status" value="1"/>
</dbReference>
<dbReference type="PANTHER" id="PTHR11487:SF0">
    <property type="entry name" value="S-ACYL FATTY ACID SYNTHASE THIOESTERASE, MEDIUM CHAIN"/>
    <property type="match status" value="1"/>
</dbReference>
<protein>
    <submittedName>
        <fullName evidence="3">Thioesterase</fullName>
    </submittedName>
</protein>